<gene>
    <name evidence="10" type="ORF">PAPOLLO_LOCUS10344</name>
</gene>
<evidence type="ECO:0000256" key="3">
    <source>
        <dbReference type="ARBA" id="ARBA00022490"/>
    </source>
</evidence>
<dbReference type="OrthoDB" id="535167at2759"/>
<dbReference type="EMBL" id="CAJQZP010000738">
    <property type="protein sequence ID" value="CAG4981928.1"/>
    <property type="molecule type" value="Genomic_DNA"/>
</dbReference>
<name>A0A8S3WTR4_PARAO</name>
<keyword evidence="6 9" id="KW-0175">Coiled coil</keyword>
<feature type="coiled-coil region" evidence="9">
    <location>
        <begin position="624"/>
        <end position="651"/>
    </location>
</feature>
<keyword evidence="8" id="KW-0966">Cell projection</keyword>
<evidence type="ECO:0000256" key="1">
    <source>
        <dbReference type="ARBA" id="ARBA00004138"/>
    </source>
</evidence>
<evidence type="ECO:0000256" key="4">
    <source>
        <dbReference type="ARBA" id="ARBA00022574"/>
    </source>
</evidence>
<evidence type="ECO:0000256" key="8">
    <source>
        <dbReference type="ARBA" id="ARBA00023273"/>
    </source>
</evidence>
<protein>
    <submittedName>
        <fullName evidence="10">(apollo) hypothetical protein</fullName>
    </submittedName>
</protein>
<evidence type="ECO:0000256" key="9">
    <source>
        <dbReference type="SAM" id="Coils"/>
    </source>
</evidence>
<organism evidence="10 11">
    <name type="scientific">Parnassius apollo</name>
    <name type="common">Apollo butterfly</name>
    <name type="synonym">Papilio apollo</name>
    <dbReference type="NCBI Taxonomy" id="110799"/>
    <lineage>
        <taxon>Eukaryota</taxon>
        <taxon>Metazoa</taxon>
        <taxon>Ecdysozoa</taxon>
        <taxon>Arthropoda</taxon>
        <taxon>Hexapoda</taxon>
        <taxon>Insecta</taxon>
        <taxon>Pterygota</taxon>
        <taxon>Neoptera</taxon>
        <taxon>Endopterygota</taxon>
        <taxon>Lepidoptera</taxon>
        <taxon>Glossata</taxon>
        <taxon>Ditrysia</taxon>
        <taxon>Papilionoidea</taxon>
        <taxon>Papilionidae</taxon>
        <taxon>Parnassiinae</taxon>
        <taxon>Parnassini</taxon>
        <taxon>Parnassius</taxon>
        <taxon>Parnassius</taxon>
    </lineage>
</organism>
<dbReference type="PANTHER" id="PTHR14885">
    <property type="entry name" value="CILIA- AND FLAGELLA-ASSOCIATED PROTEIN 43-RELATED"/>
    <property type="match status" value="1"/>
</dbReference>
<keyword evidence="11" id="KW-1185">Reference proteome</keyword>
<keyword evidence="7" id="KW-0206">Cytoskeleton</keyword>
<proteinExistence type="predicted"/>
<evidence type="ECO:0000256" key="6">
    <source>
        <dbReference type="ARBA" id="ARBA00023054"/>
    </source>
</evidence>
<evidence type="ECO:0000313" key="10">
    <source>
        <dbReference type="EMBL" id="CAG4981928.1"/>
    </source>
</evidence>
<sequence length="738" mass="83546">MMECDLVAGFTGFPNYLVTVWNWRTQQRLLALPTGVLKRKQIYMPSQTHMLLCECWGEGLIVWEVAQCYKRCFMMKRAKEEVTGWEISDPALVGVCWTNDGHLYAIDSLANLYSVISDGIGMITNLEWSEDLQGAEKPSICSFFNGILIYGPDQKLRLLKKWDSTWKVVWSFEPDDSVVRLISNATYELAAMWTARGFLYKLVGETEEKIDVVLYTYRQRNIVKIQLIAPDFKHLATMNKTGELCFYEALSGKLVLRKLVEGNDINFQGSPVDPLLVIFGEVGQNYGIGLFTYEPGLGLQKVGSMCLTHQIVSQVVFSSTGRKLVAVAKSAGHIFIFELSEKYKLTLVRYAELGRGLADSFLMKVGEAMRSFNLILFSDKYFIGERIVCINADSGKDNKFAGKMQGPYSEVVPLAARDCALAVPHLSTHMHVLRLSGVKGKTVSVKMGPVFESGHDLKQFRAFCNGNALLTFGYDGAVILRKPDAPEKYDLKLIVSHRYESGVEQALIDSNSRYIVHVGGNGTTAVTVINNKHEGVLTELSTDIRTEAPDPNLFEDSAVNIITIFNESEKNYLDVVEDKRVREETLEFARQRAEVSRGLEAIQERVVALLESNLAAPPLHRLPLSSFNLHVERTNERAEEEREQIRLQTEARIRAQDTVTAWIKSQCWDSMITPRIKLFSIFSHYHVENFAVLPNQREVWPELQLTEALRTLEMENDADVFRPWEEHTPTPAVEHNQM</sequence>
<dbReference type="Proteomes" id="UP000691718">
    <property type="component" value="Unassembled WGS sequence"/>
</dbReference>
<evidence type="ECO:0000313" key="11">
    <source>
        <dbReference type="Proteomes" id="UP000691718"/>
    </source>
</evidence>
<dbReference type="PANTHER" id="PTHR14885:SF1">
    <property type="entry name" value="CILIA- AND FLAGELLA-ASSOCIATED PROTEIN 43"/>
    <property type="match status" value="1"/>
</dbReference>
<dbReference type="AlphaFoldDB" id="A0A8S3WTR4"/>
<keyword evidence="3" id="KW-0963">Cytoplasm</keyword>
<keyword evidence="4" id="KW-0853">WD repeat</keyword>
<dbReference type="Pfam" id="PF25828">
    <property type="entry name" value="CC_Cfap43"/>
    <property type="match status" value="1"/>
</dbReference>
<dbReference type="GO" id="GO:0060271">
    <property type="term" value="P:cilium assembly"/>
    <property type="evidence" value="ECO:0007669"/>
    <property type="project" value="TreeGrafter"/>
</dbReference>
<reference evidence="10" key="1">
    <citation type="submission" date="2021-04" db="EMBL/GenBank/DDBJ databases">
        <authorList>
            <person name="Tunstrom K."/>
        </authorList>
    </citation>
    <scope>NUCLEOTIDE SEQUENCE</scope>
</reference>
<evidence type="ECO:0000256" key="5">
    <source>
        <dbReference type="ARBA" id="ARBA00022737"/>
    </source>
</evidence>
<accession>A0A8S3WTR4</accession>
<evidence type="ECO:0000256" key="7">
    <source>
        <dbReference type="ARBA" id="ARBA00023212"/>
    </source>
</evidence>
<dbReference type="GO" id="GO:0005930">
    <property type="term" value="C:axoneme"/>
    <property type="evidence" value="ECO:0007669"/>
    <property type="project" value="TreeGrafter"/>
</dbReference>
<comment type="subcellular location">
    <subcellularLocation>
        <location evidence="1">Cell projection</location>
        <location evidence="1">Cilium</location>
    </subcellularLocation>
    <subcellularLocation>
        <location evidence="2">Cytoplasm</location>
        <location evidence="2">Cytoskeleton</location>
    </subcellularLocation>
</comment>
<evidence type="ECO:0000256" key="2">
    <source>
        <dbReference type="ARBA" id="ARBA00004245"/>
    </source>
</evidence>
<keyword evidence="5" id="KW-0677">Repeat</keyword>
<comment type="caution">
    <text evidence="10">The sequence shown here is derived from an EMBL/GenBank/DDBJ whole genome shotgun (WGS) entry which is preliminary data.</text>
</comment>